<evidence type="ECO:0000313" key="2">
    <source>
        <dbReference type="Proteomes" id="UP000282378"/>
    </source>
</evidence>
<evidence type="ECO:0000313" key="1">
    <source>
        <dbReference type="EMBL" id="RML96873.1"/>
    </source>
</evidence>
<comment type="caution">
    <text evidence="1">The sequence shown here is derived from an EMBL/GenBank/DDBJ whole genome shotgun (WGS) entry which is preliminary data.</text>
</comment>
<gene>
    <name evidence="1" type="ORF">APX70_200415</name>
</gene>
<reference evidence="1 2" key="1">
    <citation type="submission" date="2018-08" db="EMBL/GenBank/DDBJ databases">
        <title>Recombination of ecologically and evolutionarily significant loci maintains genetic cohesion in the Pseudomonas syringae species complex.</title>
        <authorList>
            <person name="Dillon M."/>
            <person name="Thakur S."/>
            <person name="Almeida R.N.D."/>
            <person name="Weir B.S."/>
            <person name="Guttman D.S."/>
        </authorList>
    </citation>
    <scope>NUCLEOTIDE SEQUENCE [LARGE SCALE GENOMIC DNA]</scope>
    <source>
        <strain evidence="1 2">88_10</strain>
    </source>
</reference>
<sequence length="52" mass="5962">MATAVLRNRQRHVHVRHFELTHQGFGTVDHRRVVHAPAAQGQFVAHEDVFGH</sequence>
<name>A0A3M3A8T6_PSEYM</name>
<protein>
    <submittedName>
        <fullName evidence="1">Uncharacterized protein</fullName>
    </submittedName>
</protein>
<organism evidence="1 2">
    <name type="scientific">Pseudomonas syringae pv. maculicola</name>
    <dbReference type="NCBI Taxonomy" id="59511"/>
    <lineage>
        <taxon>Bacteria</taxon>
        <taxon>Pseudomonadati</taxon>
        <taxon>Pseudomonadota</taxon>
        <taxon>Gammaproteobacteria</taxon>
        <taxon>Pseudomonadales</taxon>
        <taxon>Pseudomonadaceae</taxon>
        <taxon>Pseudomonas</taxon>
    </lineage>
</organism>
<dbReference type="Proteomes" id="UP000282378">
    <property type="component" value="Unassembled WGS sequence"/>
</dbReference>
<dbReference type="EMBL" id="RBNL01000799">
    <property type="protein sequence ID" value="RML96873.1"/>
    <property type="molecule type" value="Genomic_DNA"/>
</dbReference>
<accession>A0A3M3A8T6</accession>
<dbReference type="AlphaFoldDB" id="A0A3M3A8T6"/>
<proteinExistence type="predicted"/>